<accession>A0ABQ3Y0C6</accession>
<gene>
    <name evidence="1" type="ORF">Ade02nite_20980</name>
</gene>
<protein>
    <submittedName>
        <fullName evidence="1">Uncharacterized protein</fullName>
    </submittedName>
</protein>
<reference evidence="1 2" key="1">
    <citation type="submission" date="2021-01" db="EMBL/GenBank/DDBJ databases">
        <title>Whole genome shotgun sequence of Actinoplanes deccanensis NBRC 13994.</title>
        <authorList>
            <person name="Komaki H."/>
            <person name="Tamura T."/>
        </authorList>
    </citation>
    <scope>NUCLEOTIDE SEQUENCE [LARGE SCALE GENOMIC DNA]</scope>
    <source>
        <strain evidence="1 2">NBRC 13994</strain>
    </source>
</reference>
<evidence type="ECO:0000313" key="1">
    <source>
        <dbReference type="EMBL" id="GID73457.1"/>
    </source>
</evidence>
<sequence length="117" mass="13150">MTTPAITLTKGEFNQFWATVLGKDWFIDEWDGDDHTAENGPDSATLTLTVLERGWQGSSDPRTNEYLTRRDLDTNDTLPVLRRWLDRQEMRTVSAFIPASALGEFEAFVGRVGGQLG</sequence>
<comment type="caution">
    <text evidence="1">The sequence shown here is derived from an EMBL/GenBank/DDBJ whole genome shotgun (WGS) entry which is preliminary data.</text>
</comment>
<organism evidence="1 2">
    <name type="scientific">Paractinoplanes deccanensis</name>
    <dbReference type="NCBI Taxonomy" id="113561"/>
    <lineage>
        <taxon>Bacteria</taxon>
        <taxon>Bacillati</taxon>
        <taxon>Actinomycetota</taxon>
        <taxon>Actinomycetes</taxon>
        <taxon>Micromonosporales</taxon>
        <taxon>Micromonosporaceae</taxon>
        <taxon>Paractinoplanes</taxon>
    </lineage>
</organism>
<dbReference type="Proteomes" id="UP000609879">
    <property type="component" value="Unassembled WGS sequence"/>
</dbReference>
<keyword evidence="2" id="KW-1185">Reference proteome</keyword>
<evidence type="ECO:0000313" key="2">
    <source>
        <dbReference type="Proteomes" id="UP000609879"/>
    </source>
</evidence>
<name>A0ABQ3Y0C6_9ACTN</name>
<dbReference type="RefSeq" id="WP_203761376.1">
    <property type="nucleotide sequence ID" value="NZ_BAAABO010000029.1"/>
</dbReference>
<proteinExistence type="predicted"/>
<dbReference type="EMBL" id="BOMI01000033">
    <property type="protein sequence ID" value="GID73457.1"/>
    <property type="molecule type" value="Genomic_DNA"/>
</dbReference>